<dbReference type="RefSeq" id="WP_256525561.1">
    <property type="nucleotide sequence ID" value="NZ_BAABJV010000032.1"/>
</dbReference>
<sequence>MTSSSLSELTATADERTLAVSGLACLERCLPVLVDDADALRPLWAAAAAGGGTWAERLAEVRAAIGEPGPGDASAAPVRRMLDGIPDDWASESLAAWAALCAGLAVDVHRAADPLGDGGPLVDGERLRQTQTLDALARDEGGMGPRVALDLSTEGRRVLRAALSRKARAAGA</sequence>
<reference evidence="2" key="1">
    <citation type="journal article" date="2019" name="Int. J. Syst. Evol. Microbiol.">
        <title>The Global Catalogue of Microorganisms (GCM) 10K type strain sequencing project: providing services to taxonomists for standard genome sequencing and annotation.</title>
        <authorList>
            <consortium name="The Broad Institute Genomics Platform"/>
            <consortium name="The Broad Institute Genome Sequencing Center for Infectious Disease"/>
            <person name="Wu L."/>
            <person name="Ma J."/>
        </authorList>
    </citation>
    <scope>NUCLEOTIDE SEQUENCE [LARGE SCALE GENOMIC DNA]</scope>
    <source>
        <strain evidence="2">JCM 18324</strain>
    </source>
</reference>
<gene>
    <name evidence="1" type="ORF">GCM10023329_57780</name>
</gene>
<comment type="caution">
    <text evidence="1">The sequence shown here is derived from an EMBL/GenBank/DDBJ whole genome shotgun (WGS) entry which is preliminary data.</text>
</comment>
<evidence type="ECO:0000313" key="1">
    <source>
        <dbReference type="EMBL" id="GAA4797218.1"/>
    </source>
</evidence>
<organism evidence="1 2">
    <name type="scientific">Streptomyces sanyensis</name>
    <dbReference type="NCBI Taxonomy" id="568869"/>
    <lineage>
        <taxon>Bacteria</taxon>
        <taxon>Bacillati</taxon>
        <taxon>Actinomycetota</taxon>
        <taxon>Actinomycetes</taxon>
        <taxon>Kitasatosporales</taxon>
        <taxon>Streptomycetaceae</taxon>
        <taxon>Streptomyces</taxon>
    </lineage>
</organism>
<dbReference type="EMBL" id="BAABJV010000032">
    <property type="protein sequence ID" value="GAA4797218.1"/>
    <property type="molecule type" value="Genomic_DNA"/>
</dbReference>
<dbReference type="Proteomes" id="UP001501147">
    <property type="component" value="Unassembled WGS sequence"/>
</dbReference>
<evidence type="ECO:0000313" key="2">
    <source>
        <dbReference type="Proteomes" id="UP001501147"/>
    </source>
</evidence>
<name>A0ABP9BNY1_9ACTN</name>
<keyword evidence="2" id="KW-1185">Reference proteome</keyword>
<proteinExistence type="predicted"/>
<accession>A0ABP9BNY1</accession>
<protein>
    <submittedName>
        <fullName evidence="1">Uncharacterized protein</fullName>
    </submittedName>
</protein>